<dbReference type="HAMAP" id="MF_00139">
    <property type="entry name" value="PurH"/>
    <property type="match status" value="1"/>
</dbReference>
<feature type="domain" description="MGS-like" evidence="11">
    <location>
        <begin position="10"/>
        <end position="159"/>
    </location>
</feature>
<comment type="pathway">
    <text evidence="2 10">Purine metabolism; IMP biosynthesis via de novo pathway; 5-formamido-1-(5-phospho-D-ribosyl)imidazole-4-carboxamide from 5-amino-1-(5-phospho-D-ribosyl)imidazole-4-carboxamide (10-formyl THF route): step 1/1.</text>
</comment>
<dbReference type="CDD" id="cd01421">
    <property type="entry name" value="IMPCH"/>
    <property type="match status" value="1"/>
</dbReference>
<evidence type="ECO:0000313" key="12">
    <source>
        <dbReference type="EMBL" id="MCP9292002.1"/>
    </source>
</evidence>
<keyword evidence="13" id="KW-1185">Reference proteome</keyword>
<dbReference type="FunFam" id="3.40.50.1380:FF:000001">
    <property type="entry name" value="Bifunctional purine biosynthesis protein PurH"/>
    <property type="match status" value="1"/>
</dbReference>
<gene>
    <name evidence="10 12" type="primary">purH</name>
    <name evidence="12" type="ORF">NM125_10480</name>
</gene>
<evidence type="ECO:0000256" key="9">
    <source>
        <dbReference type="ARBA" id="ARBA00050687"/>
    </source>
</evidence>
<keyword evidence="5 10" id="KW-0658">Purine biosynthesis</keyword>
<comment type="pathway">
    <text evidence="1 10">Purine metabolism; IMP biosynthesis via de novo pathway; IMP from 5-formamido-1-(5-phospho-D-ribosyl)imidazole-4-carboxamide: step 1/1.</text>
</comment>
<dbReference type="PANTHER" id="PTHR11692:SF0">
    <property type="entry name" value="BIFUNCTIONAL PURINE BIOSYNTHESIS PROTEIN ATIC"/>
    <property type="match status" value="1"/>
</dbReference>
<evidence type="ECO:0000256" key="7">
    <source>
        <dbReference type="ARBA" id="ARBA00023268"/>
    </source>
</evidence>
<dbReference type="InterPro" id="IPR002695">
    <property type="entry name" value="PurH-like"/>
</dbReference>
<evidence type="ECO:0000256" key="3">
    <source>
        <dbReference type="ARBA" id="ARBA00007667"/>
    </source>
</evidence>
<dbReference type="EMBL" id="JANDBC010000002">
    <property type="protein sequence ID" value="MCP9292002.1"/>
    <property type="molecule type" value="Genomic_DNA"/>
</dbReference>
<evidence type="ECO:0000256" key="6">
    <source>
        <dbReference type="ARBA" id="ARBA00022801"/>
    </source>
</evidence>
<dbReference type="SUPFAM" id="SSF53927">
    <property type="entry name" value="Cytidine deaminase-like"/>
    <property type="match status" value="1"/>
</dbReference>
<evidence type="ECO:0000256" key="2">
    <source>
        <dbReference type="ARBA" id="ARBA00004954"/>
    </source>
</evidence>
<dbReference type="FunFam" id="3.40.140.20:FF:000001">
    <property type="entry name" value="Bifunctional purine biosynthesis protein PurH"/>
    <property type="match status" value="1"/>
</dbReference>
<sequence length="524" mass="57101">MALKPLSSLPKTPLKINRALLSVSDKTGLSELAKALHNAGVEIISTGGTAKAIEAEGIPVKDVSEVTGFQECLDGRVKTLHPMVHGGILARTSHEPDVNEIKDLGITPIELVVVNLYPFKDKVAEPDVTAADATEFIDIGGPTMIRAAAKNFAHVSILSSPDHYADFIEELEEKMAISFETRQKLAKTAFAHTADYDSAIANYFTSLIEEEPARQFNTSLPLSQELRYGENPHQKAAVYGSQDDFIDCFHGKQLSYNNYLDVDAALNIISDFDKDEPACAIIKHTIPSGVGVADNLTEAYKKAFSTDRVSPFGGIVVVNQQMDIDTVKAIDEIFTEIIIAPDYSDEALELLQQKKNRRLVRIKKSVREVQASSFRSIFGGLLNQDADLAPANPDDFEIVSKRKPTDQEMKDLLFSWKVVRHIKSNAIVYAKNSRTLGIGSGQTSRVDSSEIAVAKANKEGLDLSGSAIASDAFFPFADGVEAAAKAGAKAVIQPGGSIRDEEVIAKADEYDMAMIFTGKRHFKH</sequence>
<dbReference type="PROSITE" id="PS51855">
    <property type="entry name" value="MGS"/>
    <property type="match status" value="1"/>
</dbReference>
<keyword evidence="7 10" id="KW-0511">Multifunctional enzyme</keyword>
<accession>A0A9X2RFX2</accession>
<dbReference type="SMART" id="SM00798">
    <property type="entry name" value="AICARFT_IMPCHas"/>
    <property type="match status" value="1"/>
</dbReference>
<evidence type="ECO:0000256" key="4">
    <source>
        <dbReference type="ARBA" id="ARBA00022679"/>
    </source>
</evidence>
<dbReference type="EC" id="2.1.2.3" evidence="10"/>
<dbReference type="Pfam" id="PF02142">
    <property type="entry name" value="MGS"/>
    <property type="match status" value="1"/>
</dbReference>
<dbReference type="InterPro" id="IPR036914">
    <property type="entry name" value="MGS-like_dom_sf"/>
</dbReference>
<dbReference type="InterPro" id="IPR011607">
    <property type="entry name" value="MGS-like_dom"/>
</dbReference>
<dbReference type="Proteomes" id="UP001139125">
    <property type="component" value="Unassembled WGS sequence"/>
</dbReference>
<dbReference type="GO" id="GO:0006189">
    <property type="term" value="P:'de novo' IMP biosynthetic process"/>
    <property type="evidence" value="ECO:0007669"/>
    <property type="project" value="UniProtKB-UniRule"/>
</dbReference>
<dbReference type="GO" id="GO:0004643">
    <property type="term" value="F:phosphoribosylaminoimidazolecarboxamide formyltransferase activity"/>
    <property type="evidence" value="ECO:0007669"/>
    <property type="project" value="UniProtKB-UniRule"/>
</dbReference>
<dbReference type="GO" id="GO:0003937">
    <property type="term" value="F:IMP cyclohydrolase activity"/>
    <property type="evidence" value="ECO:0007669"/>
    <property type="project" value="UniProtKB-UniRule"/>
</dbReference>
<dbReference type="InterPro" id="IPR016193">
    <property type="entry name" value="Cytidine_deaminase-like"/>
</dbReference>
<dbReference type="AlphaFoldDB" id="A0A9X2RFX2"/>
<comment type="catalytic activity">
    <reaction evidence="9 10">
        <text>IMP + H2O = 5-formamido-1-(5-phospho-D-ribosyl)imidazole-4-carboxamide</text>
        <dbReference type="Rhea" id="RHEA:18445"/>
        <dbReference type="ChEBI" id="CHEBI:15377"/>
        <dbReference type="ChEBI" id="CHEBI:58053"/>
        <dbReference type="ChEBI" id="CHEBI:58467"/>
        <dbReference type="EC" id="3.5.4.10"/>
    </reaction>
</comment>
<dbReference type="InterPro" id="IPR024051">
    <property type="entry name" value="AICAR_Tfase_dup_dom_sf"/>
</dbReference>
<evidence type="ECO:0000256" key="1">
    <source>
        <dbReference type="ARBA" id="ARBA00004844"/>
    </source>
</evidence>
<dbReference type="Gene3D" id="3.40.140.20">
    <property type="match status" value="2"/>
</dbReference>
<evidence type="ECO:0000256" key="5">
    <source>
        <dbReference type="ARBA" id="ARBA00022755"/>
    </source>
</evidence>
<comment type="caution">
    <text evidence="12">The sequence shown here is derived from an EMBL/GenBank/DDBJ whole genome shotgun (WGS) entry which is preliminary data.</text>
</comment>
<comment type="domain">
    <text evidence="10">The IMP cyclohydrolase activity resides in the N-terminal region.</text>
</comment>
<dbReference type="RefSeq" id="WP_255134875.1">
    <property type="nucleotide sequence ID" value="NZ_JANDBC010000002.1"/>
</dbReference>
<evidence type="ECO:0000256" key="8">
    <source>
        <dbReference type="ARBA" id="ARBA00050488"/>
    </source>
</evidence>
<dbReference type="GO" id="GO:0005829">
    <property type="term" value="C:cytosol"/>
    <property type="evidence" value="ECO:0007669"/>
    <property type="project" value="TreeGrafter"/>
</dbReference>
<dbReference type="NCBIfam" id="TIGR00355">
    <property type="entry name" value="purH"/>
    <property type="match status" value="1"/>
</dbReference>
<dbReference type="Gene3D" id="3.40.50.1380">
    <property type="entry name" value="Methylglyoxal synthase-like domain"/>
    <property type="match status" value="1"/>
</dbReference>
<dbReference type="NCBIfam" id="NF002049">
    <property type="entry name" value="PRK00881.1"/>
    <property type="match status" value="1"/>
</dbReference>
<reference evidence="12" key="1">
    <citation type="submission" date="2022-06" db="EMBL/GenBank/DDBJ databases">
        <title>Gracilimonas sp. CAU 1638 isolated from sea sediment.</title>
        <authorList>
            <person name="Kim W."/>
        </authorList>
    </citation>
    <scope>NUCLEOTIDE SEQUENCE</scope>
    <source>
        <strain evidence="12">CAU 1638</strain>
    </source>
</reference>
<evidence type="ECO:0000256" key="10">
    <source>
        <dbReference type="HAMAP-Rule" id="MF_00139"/>
    </source>
</evidence>
<comment type="catalytic activity">
    <reaction evidence="8 10">
        <text>(6R)-10-formyltetrahydrofolate + 5-amino-1-(5-phospho-beta-D-ribosyl)imidazole-4-carboxamide = 5-formamido-1-(5-phospho-D-ribosyl)imidazole-4-carboxamide + (6S)-5,6,7,8-tetrahydrofolate</text>
        <dbReference type="Rhea" id="RHEA:22192"/>
        <dbReference type="ChEBI" id="CHEBI:57453"/>
        <dbReference type="ChEBI" id="CHEBI:58467"/>
        <dbReference type="ChEBI" id="CHEBI:58475"/>
        <dbReference type="ChEBI" id="CHEBI:195366"/>
        <dbReference type="EC" id="2.1.2.3"/>
    </reaction>
</comment>
<organism evidence="12 13">
    <name type="scientific">Gracilimonas sediminicola</name>
    <dbReference type="NCBI Taxonomy" id="2952158"/>
    <lineage>
        <taxon>Bacteria</taxon>
        <taxon>Pseudomonadati</taxon>
        <taxon>Balneolota</taxon>
        <taxon>Balneolia</taxon>
        <taxon>Balneolales</taxon>
        <taxon>Balneolaceae</taxon>
        <taxon>Gracilimonas</taxon>
    </lineage>
</organism>
<dbReference type="SMART" id="SM00851">
    <property type="entry name" value="MGS"/>
    <property type="match status" value="1"/>
</dbReference>
<comment type="similarity">
    <text evidence="3 10">Belongs to the PurH family.</text>
</comment>
<dbReference type="Pfam" id="PF01808">
    <property type="entry name" value="AICARFT_IMPCHas"/>
    <property type="match status" value="1"/>
</dbReference>
<evidence type="ECO:0000259" key="11">
    <source>
        <dbReference type="PROSITE" id="PS51855"/>
    </source>
</evidence>
<evidence type="ECO:0000313" key="13">
    <source>
        <dbReference type="Proteomes" id="UP001139125"/>
    </source>
</evidence>
<proteinExistence type="inferred from homology"/>
<dbReference type="SUPFAM" id="SSF52335">
    <property type="entry name" value="Methylglyoxal synthase-like"/>
    <property type="match status" value="1"/>
</dbReference>
<keyword evidence="6 10" id="KW-0378">Hydrolase</keyword>
<dbReference type="EC" id="3.5.4.10" evidence="10"/>
<name>A0A9X2RFX2_9BACT</name>
<keyword evidence="4 10" id="KW-0808">Transferase</keyword>
<dbReference type="PANTHER" id="PTHR11692">
    <property type="entry name" value="BIFUNCTIONAL PURINE BIOSYNTHESIS PROTEIN PURH"/>
    <property type="match status" value="1"/>
</dbReference>
<protein>
    <recommendedName>
        <fullName evidence="10">Bifunctional purine biosynthesis protein PurH</fullName>
    </recommendedName>
    <domain>
        <recommendedName>
            <fullName evidence="10">Phosphoribosylaminoimidazolecarboxamide formyltransferase</fullName>
            <ecNumber evidence="10">2.1.2.3</ecNumber>
        </recommendedName>
        <alternativeName>
            <fullName evidence="10">AICAR transformylase</fullName>
        </alternativeName>
    </domain>
    <domain>
        <recommendedName>
            <fullName evidence="10">IMP cyclohydrolase</fullName>
            <ecNumber evidence="10">3.5.4.10</ecNumber>
        </recommendedName>
        <alternativeName>
            <fullName evidence="10">ATIC</fullName>
        </alternativeName>
        <alternativeName>
            <fullName evidence="10">IMP synthase</fullName>
        </alternativeName>
        <alternativeName>
            <fullName evidence="10">Inosinicase</fullName>
        </alternativeName>
    </domain>
</protein>
<dbReference type="PIRSF" id="PIRSF000414">
    <property type="entry name" value="AICARFT_IMPCHas"/>
    <property type="match status" value="1"/>
</dbReference>